<comment type="subcellular location">
    <subcellularLocation>
        <location evidence="1">Secreted</location>
    </subcellularLocation>
</comment>
<dbReference type="SMART" id="SM00020">
    <property type="entry name" value="Tryp_SPc"/>
    <property type="match status" value="2"/>
</dbReference>
<dbReference type="Gene3D" id="2.40.10.10">
    <property type="entry name" value="Trypsin-like serine proteases"/>
    <property type="match status" value="4"/>
</dbReference>
<dbReference type="GO" id="GO:0006508">
    <property type="term" value="P:proteolysis"/>
    <property type="evidence" value="ECO:0007669"/>
    <property type="project" value="UniProtKB-KW"/>
</dbReference>
<dbReference type="InterPro" id="IPR043504">
    <property type="entry name" value="Peptidase_S1_PA_chymotrypsin"/>
</dbReference>
<evidence type="ECO:0000256" key="8">
    <source>
        <dbReference type="SAM" id="SignalP"/>
    </source>
</evidence>
<dbReference type="PRINTS" id="PR00722">
    <property type="entry name" value="CHYMOTRYPSIN"/>
</dbReference>
<evidence type="ECO:0000256" key="2">
    <source>
        <dbReference type="ARBA" id="ARBA00022525"/>
    </source>
</evidence>
<keyword evidence="11" id="KW-1185">Reference proteome</keyword>
<evidence type="ECO:0000313" key="10">
    <source>
        <dbReference type="EMBL" id="CAH2322611.1"/>
    </source>
</evidence>
<dbReference type="InterPro" id="IPR033116">
    <property type="entry name" value="TRYPSIN_SER"/>
</dbReference>
<dbReference type="PANTHER" id="PTHR24264:SF15">
    <property type="entry name" value="RIKEN CDNA 2210010C04 GENE"/>
    <property type="match status" value="1"/>
</dbReference>
<dbReference type="FunFam" id="2.40.10.10:FF:000005">
    <property type="entry name" value="Serine protease 37"/>
    <property type="match status" value="2"/>
</dbReference>
<dbReference type="InterPro" id="IPR009003">
    <property type="entry name" value="Peptidase_S1_PA"/>
</dbReference>
<dbReference type="InterPro" id="IPR018114">
    <property type="entry name" value="TRYPSIN_HIS"/>
</dbReference>
<dbReference type="Pfam" id="PF00089">
    <property type="entry name" value="Trypsin"/>
    <property type="match status" value="2"/>
</dbReference>
<name>A0AAD1WUL5_PELCU</name>
<dbReference type="AlphaFoldDB" id="A0AAD1WUL5"/>
<dbReference type="EMBL" id="OW240922">
    <property type="protein sequence ID" value="CAH2322611.1"/>
    <property type="molecule type" value="Genomic_DNA"/>
</dbReference>
<dbReference type="GO" id="GO:0005615">
    <property type="term" value="C:extracellular space"/>
    <property type="evidence" value="ECO:0007669"/>
    <property type="project" value="TreeGrafter"/>
</dbReference>
<gene>
    <name evidence="10" type="ORF">PECUL_23A002773</name>
</gene>
<keyword evidence="6" id="KW-1015">Disulfide bond</keyword>
<keyword evidence="2" id="KW-0964">Secreted</keyword>
<dbReference type="PANTHER" id="PTHR24264">
    <property type="entry name" value="TRYPSIN-RELATED"/>
    <property type="match status" value="1"/>
</dbReference>
<dbReference type="PROSITE" id="PS00134">
    <property type="entry name" value="TRYPSIN_HIS"/>
    <property type="match status" value="2"/>
</dbReference>
<keyword evidence="10" id="KW-0472">Membrane</keyword>
<feature type="domain" description="Peptidase S1" evidence="9">
    <location>
        <begin position="289"/>
        <end position="509"/>
    </location>
</feature>
<evidence type="ECO:0000256" key="3">
    <source>
        <dbReference type="ARBA" id="ARBA00022670"/>
    </source>
</evidence>
<reference evidence="10" key="1">
    <citation type="submission" date="2022-03" db="EMBL/GenBank/DDBJ databases">
        <authorList>
            <person name="Alioto T."/>
            <person name="Alioto T."/>
            <person name="Gomez Garrido J."/>
        </authorList>
    </citation>
    <scope>NUCLEOTIDE SEQUENCE</scope>
</reference>
<dbReference type="InterPro" id="IPR001314">
    <property type="entry name" value="Peptidase_S1A"/>
</dbReference>
<keyword evidence="3 7" id="KW-0645">Protease</keyword>
<evidence type="ECO:0000259" key="9">
    <source>
        <dbReference type="PROSITE" id="PS50240"/>
    </source>
</evidence>
<keyword evidence="10" id="KW-0812">Transmembrane</keyword>
<evidence type="ECO:0000313" key="11">
    <source>
        <dbReference type="Proteomes" id="UP001295444"/>
    </source>
</evidence>
<dbReference type="PROSITE" id="PS00135">
    <property type="entry name" value="TRYPSIN_SER"/>
    <property type="match status" value="2"/>
</dbReference>
<evidence type="ECO:0000256" key="4">
    <source>
        <dbReference type="ARBA" id="ARBA00022801"/>
    </source>
</evidence>
<sequence length="511" mass="54205">MKLLLVCVLLGAVAAFEDDDDKIVGGYTCTKNSVPYIASLNIGYHFCGGSLINNLWVVSAAHCYKASVQVRLGEHNIDVSEGTEQFINSAKVIRHPSYNSRTTDNDIMLIKLASAATLNSYVKTVSLPSGCAAAGTSCLISGWGNTLSSGTNYPSLLQCLNAPILTSSQCSSAYPGQITTNMICVGYVEGGKDSCQGDSGGPVVCNGQLQGVVSWGYGCALRNYPGVYARVCNYNSWIQKAAPSSERAPTPVRPHPCAYLWRHTSRMKLLLICVLLGAAVAFEDDDDKIVGGYTCTKNSVPYIVSLNSGYHFCGGTLVTSLWVVSAAHCYKASVQVRLGEHNIDVSEGTEQFINSAKVIRHPSYNSRTTDNDIMLIKLASAATLNSYVKTVSLPSGCAAAGTSCLISGWGNTLSSGTNYPSLLQCLNAPILTSSQCSSAYPGQITTNMICVGYVEGGKDSCQGDSGGPVVCNGQLQGVVSWGYGCALRNYPGVYARVCNYNSWIQSTFASN</sequence>
<feature type="chain" id="PRO_5042104861" evidence="8">
    <location>
        <begin position="16"/>
        <end position="511"/>
    </location>
</feature>
<evidence type="ECO:0000256" key="7">
    <source>
        <dbReference type="RuleBase" id="RU363034"/>
    </source>
</evidence>
<evidence type="ECO:0000256" key="1">
    <source>
        <dbReference type="ARBA" id="ARBA00004613"/>
    </source>
</evidence>
<keyword evidence="4 7" id="KW-0378">Hydrolase</keyword>
<proteinExistence type="predicted"/>
<feature type="signal peptide" evidence="8">
    <location>
        <begin position="1"/>
        <end position="15"/>
    </location>
</feature>
<feature type="domain" description="Peptidase S1" evidence="9">
    <location>
        <begin position="23"/>
        <end position="243"/>
    </location>
</feature>
<keyword evidence="8" id="KW-0732">Signal</keyword>
<dbReference type="Proteomes" id="UP001295444">
    <property type="component" value="Chromosome 11"/>
</dbReference>
<dbReference type="CDD" id="cd00190">
    <property type="entry name" value="Tryp_SPc"/>
    <property type="match status" value="2"/>
</dbReference>
<dbReference type="InterPro" id="IPR050127">
    <property type="entry name" value="Serine_Proteases_S1"/>
</dbReference>
<dbReference type="SUPFAM" id="SSF50494">
    <property type="entry name" value="Trypsin-like serine proteases"/>
    <property type="match status" value="2"/>
</dbReference>
<dbReference type="InterPro" id="IPR001254">
    <property type="entry name" value="Trypsin_dom"/>
</dbReference>
<accession>A0AAD1WUL5</accession>
<evidence type="ECO:0000256" key="5">
    <source>
        <dbReference type="ARBA" id="ARBA00022825"/>
    </source>
</evidence>
<keyword evidence="5 7" id="KW-0720">Serine protease</keyword>
<evidence type="ECO:0000256" key="6">
    <source>
        <dbReference type="ARBA" id="ARBA00023157"/>
    </source>
</evidence>
<dbReference type="GO" id="GO:0004252">
    <property type="term" value="F:serine-type endopeptidase activity"/>
    <property type="evidence" value="ECO:0007669"/>
    <property type="project" value="InterPro"/>
</dbReference>
<dbReference type="PROSITE" id="PS50240">
    <property type="entry name" value="TRYPSIN_DOM"/>
    <property type="match status" value="2"/>
</dbReference>
<protein>
    <submittedName>
        <fullName evidence="10">Transmembrane protease serine 9-like</fullName>
    </submittedName>
</protein>
<organism evidence="10 11">
    <name type="scientific">Pelobates cultripes</name>
    <name type="common">Western spadefoot toad</name>
    <dbReference type="NCBI Taxonomy" id="61616"/>
    <lineage>
        <taxon>Eukaryota</taxon>
        <taxon>Metazoa</taxon>
        <taxon>Chordata</taxon>
        <taxon>Craniata</taxon>
        <taxon>Vertebrata</taxon>
        <taxon>Euteleostomi</taxon>
        <taxon>Amphibia</taxon>
        <taxon>Batrachia</taxon>
        <taxon>Anura</taxon>
        <taxon>Pelobatoidea</taxon>
        <taxon>Pelobatidae</taxon>
        <taxon>Pelobates</taxon>
    </lineage>
</organism>